<keyword evidence="2" id="KW-1185">Reference proteome</keyword>
<sequence>MFAAYGLVGIPEQRVAKYDTPTTTLFLIPYLSCEDLREAALIVINGKATRNILRTFMSSFATAARMSPQGVASIAMGITKDGVSVERAGVEAPNSRTPTASKETKLVMHRLTSRLSSGNKRPLCSSPLAGPALSNPSVVGLEIDNFIDEELPLVLSSPSTAVPRRKKPAEGTVRFSTLRFRTVLIHRRM</sequence>
<dbReference type="Proteomes" id="UP001063166">
    <property type="component" value="Unassembled WGS sequence"/>
</dbReference>
<organism evidence="1 2">
    <name type="scientific">Lyophyllum shimeji</name>
    <name type="common">Hon-shimeji</name>
    <name type="synonym">Tricholoma shimeji</name>
    <dbReference type="NCBI Taxonomy" id="47721"/>
    <lineage>
        <taxon>Eukaryota</taxon>
        <taxon>Fungi</taxon>
        <taxon>Dikarya</taxon>
        <taxon>Basidiomycota</taxon>
        <taxon>Agaricomycotina</taxon>
        <taxon>Agaricomycetes</taxon>
        <taxon>Agaricomycetidae</taxon>
        <taxon>Agaricales</taxon>
        <taxon>Tricholomatineae</taxon>
        <taxon>Lyophyllaceae</taxon>
        <taxon>Lyophyllum</taxon>
    </lineage>
</organism>
<comment type="caution">
    <text evidence="1">The sequence shown here is derived from an EMBL/GenBank/DDBJ whole genome shotgun (WGS) entry which is preliminary data.</text>
</comment>
<proteinExistence type="predicted"/>
<dbReference type="AlphaFoldDB" id="A0A9P3UNU4"/>
<protein>
    <submittedName>
        <fullName evidence="1">Uncharacterized protein</fullName>
    </submittedName>
</protein>
<reference evidence="1" key="1">
    <citation type="submission" date="2022-07" db="EMBL/GenBank/DDBJ databases">
        <title>The genome of Lyophyllum shimeji provides insight into the initial evolution of ectomycorrhizal fungal genome.</title>
        <authorList>
            <person name="Kobayashi Y."/>
            <person name="Shibata T."/>
            <person name="Hirakawa H."/>
            <person name="Shigenobu S."/>
            <person name="Nishiyama T."/>
            <person name="Yamada A."/>
            <person name="Hasebe M."/>
            <person name="Kawaguchi M."/>
        </authorList>
    </citation>
    <scope>NUCLEOTIDE SEQUENCE</scope>
    <source>
        <strain evidence="1">AT787</strain>
    </source>
</reference>
<evidence type="ECO:0000313" key="2">
    <source>
        <dbReference type="Proteomes" id="UP001063166"/>
    </source>
</evidence>
<gene>
    <name evidence="1" type="ORF">LshimejAT787_0705380</name>
</gene>
<dbReference type="EMBL" id="BRPK01000007">
    <property type="protein sequence ID" value="GLB40028.1"/>
    <property type="molecule type" value="Genomic_DNA"/>
</dbReference>
<accession>A0A9P3UNU4</accession>
<name>A0A9P3UNU4_LYOSH</name>
<evidence type="ECO:0000313" key="1">
    <source>
        <dbReference type="EMBL" id="GLB40028.1"/>
    </source>
</evidence>